<keyword evidence="1" id="KW-1133">Transmembrane helix</keyword>
<dbReference type="AlphaFoldDB" id="X0WYC4"/>
<accession>X0WYC4</accession>
<gene>
    <name evidence="3" type="ORF">S01H1_58204</name>
</gene>
<name>X0WYC4_9ZZZZ</name>
<dbReference type="InterPro" id="IPR003362">
    <property type="entry name" value="Bact_transf"/>
</dbReference>
<dbReference type="PANTHER" id="PTHR30576">
    <property type="entry name" value="COLANIC BIOSYNTHESIS UDP-GLUCOSE LIPID CARRIER TRANSFERASE"/>
    <property type="match status" value="1"/>
</dbReference>
<dbReference type="GO" id="GO:0016780">
    <property type="term" value="F:phosphotransferase activity, for other substituted phosphate groups"/>
    <property type="evidence" value="ECO:0007669"/>
    <property type="project" value="TreeGrafter"/>
</dbReference>
<dbReference type="PANTHER" id="PTHR30576:SF0">
    <property type="entry name" value="UNDECAPRENYL-PHOSPHATE N-ACETYLGALACTOSAMINYL 1-PHOSPHATE TRANSFERASE-RELATED"/>
    <property type="match status" value="1"/>
</dbReference>
<comment type="caution">
    <text evidence="3">The sequence shown here is derived from an EMBL/GenBank/DDBJ whole genome shotgun (WGS) entry which is preliminary data.</text>
</comment>
<dbReference type="EMBL" id="BARS01038008">
    <property type="protein sequence ID" value="GAG17746.1"/>
    <property type="molecule type" value="Genomic_DNA"/>
</dbReference>
<protein>
    <recommendedName>
        <fullName evidence="2">Bacterial sugar transferase domain-containing protein</fullName>
    </recommendedName>
</protein>
<feature type="non-terminal residue" evidence="3">
    <location>
        <position position="1"/>
    </location>
</feature>
<evidence type="ECO:0000256" key="1">
    <source>
        <dbReference type="SAM" id="Phobius"/>
    </source>
</evidence>
<evidence type="ECO:0000313" key="3">
    <source>
        <dbReference type="EMBL" id="GAG17746.1"/>
    </source>
</evidence>
<feature type="transmembrane region" description="Helical" evidence="1">
    <location>
        <begin position="72"/>
        <end position="95"/>
    </location>
</feature>
<evidence type="ECO:0000259" key="2">
    <source>
        <dbReference type="Pfam" id="PF02397"/>
    </source>
</evidence>
<keyword evidence="1" id="KW-0812">Transmembrane</keyword>
<organism evidence="3">
    <name type="scientific">marine sediment metagenome</name>
    <dbReference type="NCBI Taxonomy" id="412755"/>
    <lineage>
        <taxon>unclassified sequences</taxon>
        <taxon>metagenomes</taxon>
        <taxon>ecological metagenomes</taxon>
    </lineage>
</organism>
<sequence length="255" mass="28955">VAITGAINGESFQALLDAQELGVDITRMPVAYEDLNQQVPIRILEADWILRSFVDDTAVSGLYPVAKRIMDFIGGLIGVTIFLFLLPPVAGLIFLDNGFPIFYRQERLGKSGKPYKIIKFRTMVKNAELDGEAQWASENDQRITKVGRLLRKTHLDEFPQFINVLRGEMSLVGPRSERPSLVNKLQKEVPFYRARLLVRPGVTGWAQINYGYPETVEETIDKLEYDLYYIKNRTILLDLRIILSTPGTIFGFKGK</sequence>
<proteinExistence type="predicted"/>
<keyword evidence="1" id="KW-0472">Membrane</keyword>
<reference evidence="3" key="1">
    <citation type="journal article" date="2014" name="Front. Microbiol.">
        <title>High frequency of phylogenetically diverse reductive dehalogenase-homologous genes in deep subseafloor sedimentary metagenomes.</title>
        <authorList>
            <person name="Kawai M."/>
            <person name="Futagami T."/>
            <person name="Toyoda A."/>
            <person name="Takaki Y."/>
            <person name="Nishi S."/>
            <person name="Hori S."/>
            <person name="Arai W."/>
            <person name="Tsubouchi T."/>
            <person name="Morono Y."/>
            <person name="Uchiyama I."/>
            <person name="Ito T."/>
            <person name="Fujiyama A."/>
            <person name="Inagaki F."/>
            <person name="Takami H."/>
        </authorList>
    </citation>
    <scope>NUCLEOTIDE SEQUENCE</scope>
    <source>
        <strain evidence="3">Expedition CK06-06</strain>
    </source>
</reference>
<dbReference type="Pfam" id="PF02397">
    <property type="entry name" value="Bac_transf"/>
    <property type="match status" value="1"/>
</dbReference>
<feature type="domain" description="Bacterial sugar transferase" evidence="2">
    <location>
        <begin position="67"/>
        <end position="250"/>
    </location>
</feature>